<reference evidence="4" key="3">
    <citation type="submission" date="2015-02" db="UniProtKB">
        <authorList>
            <consortium name="EnsemblProtists"/>
        </authorList>
    </citation>
    <scope>IDENTIFICATION</scope>
    <source>
        <strain evidence="4">DAOM BR144</strain>
    </source>
</reference>
<dbReference type="HOGENOM" id="CLU_1998618_0_0_1"/>
<evidence type="ECO:0000256" key="3">
    <source>
        <dbReference type="ARBA" id="ARBA00025745"/>
    </source>
</evidence>
<dbReference type="PANTHER" id="PTHR12970:SF1">
    <property type="entry name" value="PROTEASOME ASSEMBLY CHAPERONE 2"/>
    <property type="match status" value="1"/>
</dbReference>
<dbReference type="Pfam" id="PF09754">
    <property type="entry name" value="PAC2"/>
    <property type="match status" value="1"/>
</dbReference>
<proteinExistence type="inferred from homology"/>
<dbReference type="EMBL" id="GL376611">
    <property type="status" value="NOT_ANNOTATED_CDS"/>
    <property type="molecule type" value="Genomic_DNA"/>
</dbReference>
<name>K3X348_GLOUD</name>
<evidence type="ECO:0000313" key="4">
    <source>
        <dbReference type="EnsemblProtists" id="PYU1_T011647"/>
    </source>
</evidence>
<dbReference type="PANTHER" id="PTHR12970">
    <property type="entry name" value="PROTEASOME ASSEMBLY CHAPERONE 2"/>
    <property type="match status" value="1"/>
</dbReference>
<dbReference type="GO" id="GO:0005829">
    <property type="term" value="C:cytosol"/>
    <property type="evidence" value="ECO:0007669"/>
    <property type="project" value="TreeGrafter"/>
</dbReference>
<dbReference type="STRING" id="431595.K3X348"/>
<evidence type="ECO:0000256" key="2">
    <source>
        <dbReference type="ARBA" id="ARBA00023186"/>
    </source>
</evidence>
<evidence type="ECO:0000313" key="5">
    <source>
        <dbReference type="Proteomes" id="UP000019132"/>
    </source>
</evidence>
<accession>K3X348</accession>
<dbReference type="AlphaFoldDB" id="K3X348"/>
<dbReference type="Gene3D" id="3.40.50.10900">
    <property type="entry name" value="PAC-like subunit"/>
    <property type="match status" value="1"/>
</dbReference>
<dbReference type="Proteomes" id="UP000019132">
    <property type="component" value="Unassembled WGS sequence"/>
</dbReference>
<keyword evidence="2" id="KW-0143">Chaperone</keyword>
<dbReference type="GO" id="GO:0005634">
    <property type="term" value="C:nucleus"/>
    <property type="evidence" value="ECO:0007669"/>
    <property type="project" value="TreeGrafter"/>
</dbReference>
<dbReference type="InterPro" id="IPR019151">
    <property type="entry name" value="Proteasome_assmbl_chaperone_2"/>
</dbReference>
<dbReference type="eggNOG" id="KOG3112">
    <property type="taxonomic scope" value="Eukaryota"/>
</dbReference>
<organism evidence="4 5">
    <name type="scientific">Globisporangium ultimum (strain ATCC 200006 / CBS 805.95 / DAOM BR144)</name>
    <name type="common">Pythium ultimum</name>
    <dbReference type="NCBI Taxonomy" id="431595"/>
    <lineage>
        <taxon>Eukaryota</taxon>
        <taxon>Sar</taxon>
        <taxon>Stramenopiles</taxon>
        <taxon>Oomycota</taxon>
        <taxon>Peronosporomycetes</taxon>
        <taxon>Pythiales</taxon>
        <taxon>Pythiaceae</taxon>
        <taxon>Globisporangium</taxon>
    </lineage>
</organism>
<evidence type="ECO:0000256" key="1">
    <source>
        <dbReference type="ARBA" id="ARBA00019186"/>
    </source>
</evidence>
<reference evidence="5" key="2">
    <citation type="submission" date="2010-04" db="EMBL/GenBank/DDBJ databases">
        <authorList>
            <person name="Buell R."/>
            <person name="Hamilton J."/>
            <person name="Hostetler J."/>
        </authorList>
    </citation>
    <scope>NUCLEOTIDE SEQUENCE [LARGE SCALE GENOMIC DNA]</scope>
    <source>
        <strain evidence="5">DAOM:BR144</strain>
    </source>
</reference>
<dbReference type="InterPro" id="IPR038389">
    <property type="entry name" value="PSMG2_sf"/>
</dbReference>
<protein>
    <recommendedName>
        <fullName evidence="1">Proteasome assembly chaperone 2</fullName>
    </recommendedName>
</protein>
<dbReference type="EnsemblProtists" id="PYU1_T011647">
    <property type="protein sequence ID" value="PYU1_T011647"/>
    <property type="gene ID" value="PYU1_G011621"/>
</dbReference>
<comment type="similarity">
    <text evidence="3">Belongs to the PSMG2 family.</text>
</comment>
<reference evidence="5" key="1">
    <citation type="journal article" date="2010" name="Genome Biol.">
        <title>Genome sequence of the necrotrophic plant pathogen Pythium ultimum reveals original pathogenicity mechanisms and effector repertoire.</title>
        <authorList>
            <person name="Levesque C.A."/>
            <person name="Brouwer H."/>
            <person name="Cano L."/>
            <person name="Hamilton J.P."/>
            <person name="Holt C."/>
            <person name="Huitema E."/>
            <person name="Raffaele S."/>
            <person name="Robideau G.P."/>
            <person name="Thines M."/>
            <person name="Win J."/>
            <person name="Zerillo M.M."/>
            <person name="Beakes G.W."/>
            <person name="Boore J.L."/>
            <person name="Busam D."/>
            <person name="Dumas B."/>
            <person name="Ferriera S."/>
            <person name="Fuerstenberg S.I."/>
            <person name="Gachon C.M."/>
            <person name="Gaulin E."/>
            <person name="Govers F."/>
            <person name="Grenville-Briggs L."/>
            <person name="Horner N."/>
            <person name="Hostetler J."/>
            <person name="Jiang R.H."/>
            <person name="Johnson J."/>
            <person name="Krajaejun T."/>
            <person name="Lin H."/>
            <person name="Meijer H.J."/>
            <person name="Moore B."/>
            <person name="Morris P."/>
            <person name="Phuntmart V."/>
            <person name="Puiu D."/>
            <person name="Shetty J."/>
            <person name="Stajich J.E."/>
            <person name="Tripathy S."/>
            <person name="Wawra S."/>
            <person name="van West P."/>
            <person name="Whitty B.R."/>
            <person name="Coutinho P.M."/>
            <person name="Henrissat B."/>
            <person name="Martin F."/>
            <person name="Thomas P.D."/>
            <person name="Tyler B.M."/>
            <person name="De Vries R.P."/>
            <person name="Kamoun S."/>
            <person name="Yandell M."/>
            <person name="Tisserat N."/>
            <person name="Buell C.R."/>
        </authorList>
    </citation>
    <scope>NUCLEOTIDE SEQUENCE</scope>
    <source>
        <strain evidence="5">DAOM:BR144</strain>
    </source>
</reference>
<dbReference type="VEuPathDB" id="FungiDB:PYU1_G011621"/>
<sequence>PAVSYANLGQLTLDLLINTLLQHGDKLQVAVKKVGHFVSENVPPIAGSAAFATQPRDALCLNLEVYQIPSRKITIIQQRAAAFTGRANAFAQELVEWGVNNNVASFCVIAGTDDMLRHDPNMLRR</sequence>
<dbReference type="InterPro" id="IPR016562">
    <property type="entry name" value="Proteasome_assmbl_chp_2_euk"/>
</dbReference>
<keyword evidence="5" id="KW-1185">Reference proteome</keyword>
<dbReference type="GO" id="GO:0043248">
    <property type="term" value="P:proteasome assembly"/>
    <property type="evidence" value="ECO:0007669"/>
    <property type="project" value="TreeGrafter"/>
</dbReference>
<dbReference type="InParanoid" id="K3X348"/>